<evidence type="ECO:0000313" key="3">
    <source>
        <dbReference type="Proteomes" id="UP001210169"/>
    </source>
</evidence>
<evidence type="ECO:0000259" key="1">
    <source>
        <dbReference type="Pfam" id="PF01636"/>
    </source>
</evidence>
<dbReference type="RefSeq" id="WP_277411128.1">
    <property type="nucleotide sequence ID" value="NZ_CP114203.1"/>
</dbReference>
<protein>
    <submittedName>
        <fullName evidence="2">Aminoglycoside phosphotransferase family protein</fullName>
    </submittedName>
</protein>
<dbReference type="Gene3D" id="3.90.1200.10">
    <property type="match status" value="1"/>
</dbReference>
<gene>
    <name evidence="2" type="ORF">STRNI_002227</name>
</gene>
<dbReference type="SUPFAM" id="SSF56112">
    <property type="entry name" value="Protein kinase-like (PK-like)"/>
    <property type="match status" value="1"/>
</dbReference>
<dbReference type="GeneID" id="301331406"/>
<evidence type="ECO:0000313" key="2">
    <source>
        <dbReference type="EMBL" id="WAU04007.1"/>
    </source>
</evidence>
<accession>A0ABY7IYE9</accession>
<dbReference type="EMBL" id="CP114203">
    <property type="protein sequence ID" value="WAU04007.1"/>
    <property type="molecule type" value="Genomic_DNA"/>
</dbReference>
<reference evidence="2 3" key="1">
    <citation type="submission" date="2022-12" db="EMBL/GenBank/DDBJ databases">
        <authorList>
            <person name="Ruckert C."/>
            <person name="Busche T."/>
            <person name="Kalinowski J."/>
            <person name="Wittmann C."/>
        </authorList>
    </citation>
    <scope>NUCLEOTIDE SEQUENCE [LARGE SCALE GENOMIC DNA]</scope>
    <source>
        <strain evidence="2 3">DSM 40276</strain>
    </source>
</reference>
<sequence>MDALTGTPAAARRTSIPGGALDWASCVLGTITVVRDASWGRASSMVWELTCADGTRFFLKISSTKAAYDRELHAYRFAVPVLGPGRAPRLQATDPGQLALLLTAAPGQTVAMAALAMNDLIQVHRQAGYLLRELHDAPVVSSKARVDVVAEVRARTAAAAKAVATARDLLTDAEQETVLCLARELPHLEACPTAFVHGDAEEHNLLWDAPSRSTALLDFEQARPALAVDDFVHLAAGPWERHPRLRRMFFTGYGRELTDPERKVLSALAAIDAADSLVWGTHVHDAEVTERARTTMKLLASGVRL</sequence>
<keyword evidence="3" id="KW-1185">Reference proteome</keyword>
<dbReference type="Proteomes" id="UP001210169">
    <property type="component" value="Chromosome"/>
</dbReference>
<dbReference type="InterPro" id="IPR011009">
    <property type="entry name" value="Kinase-like_dom_sf"/>
</dbReference>
<proteinExistence type="predicted"/>
<dbReference type="InterPro" id="IPR002575">
    <property type="entry name" value="Aminoglycoside_PTrfase"/>
</dbReference>
<feature type="domain" description="Aminoglycoside phosphotransferase" evidence="1">
    <location>
        <begin position="42"/>
        <end position="259"/>
    </location>
</feature>
<dbReference type="Pfam" id="PF01636">
    <property type="entry name" value="APH"/>
    <property type="match status" value="1"/>
</dbReference>
<name>A0ABY7IYE9_STRNI</name>
<organism evidence="2 3">
    <name type="scientific">Streptomyces nigrescens</name>
    <dbReference type="NCBI Taxonomy" id="1920"/>
    <lineage>
        <taxon>Bacteria</taxon>
        <taxon>Bacillati</taxon>
        <taxon>Actinomycetota</taxon>
        <taxon>Actinomycetes</taxon>
        <taxon>Kitasatosporales</taxon>
        <taxon>Streptomycetaceae</taxon>
        <taxon>Streptomyces</taxon>
    </lineage>
</organism>